<proteinExistence type="predicted"/>
<dbReference type="GO" id="GO:0016567">
    <property type="term" value="P:protein ubiquitination"/>
    <property type="evidence" value="ECO:0007669"/>
    <property type="project" value="TreeGrafter"/>
</dbReference>
<dbReference type="GO" id="GO:0008270">
    <property type="term" value="F:zinc ion binding"/>
    <property type="evidence" value="ECO:0007669"/>
    <property type="project" value="UniProtKB-KW"/>
</dbReference>
<reference evidence="11" key="1">
    <citation type="submission" date="2015-07" db="EMBL/GenBank/DDBJ databases">
        <title>Transcriptome Assembly of Anthurium amnicola.</title>
        <authorList>
            <person name="Suzuki J."/>
        </authorList>
    </citation>
    <scope>NUCLEOTIDE SEQUENCE</scope>
</reference>
<evidence type="ECO:0000313" key="11">
    <source>
        <dbReference type="EMBL" id="JAT42559.1"/>
    </source>
</evidence>
<accession>A0A1D1XJM4</accession>
<feature type="compositionally biased region" description="Acidic residues" evidence="9">
    <location>
        <begin position="163"/>
        <end position="175"/>
    </location>
</feature>
<keyword evidence="7" id="KW-0862">Zinc</keyword>
<dbReference type="AlphaFoldDB" id="A0A1D1XJM4"/>
<dbReference type="GO" id="GO:0061630">
    <property type="term" value="F:ubiquitin protein ligase activity"/>
    <property type="evidence" value="ECO:0007669"/>
    <property type="project" value="UniProtKB-EC"/>
</dbReference>
<keyword evidence="3" id="KW-0808">Transferase</keyword>
<dbReference type="FunFam" id="3.30.40.10:FF:000022">
    <property type="entry name" value="E3 ubiquitin-protein ligase RING1-like"/>
    <property type="match status" value="1"/>
</dbReference>
<dbReference type="PANTHER" id="PTHR15710">
    <property type="entry name" value="E3 UBIQUITIN-PROTEIN LIGASE PRAJA"/>
    <property type="match status" value="1"/>
</dbReference>
<evidence type="ECO:0000256" key="4">
    <source>
        <dbReference type="ARBA" id="ARBA00022723"/>
    </source>
</evidence>
<gene>
    <name evidence="11" type="primary">RING1_30</name>
    <name evidence="11" type="ORF">g.51646</name>
</gene>
<name>A0A1D1XJM4_9ARAE</name>
<keyword evidence="4" id="KW-0479">Metal-binding</keyword>
<evidence type="ECO:0000256" key="5">
    <source>
        <dbReference type="ARBA" id="ARBA00022771"/>
    </source>
</evidence>
<evidence type="ECO:0000256" key="9">
    <source>
        <dbReference type="SAM" id="MobiDB-lite"/>
    </source>
</evidence>
<evidence type="ECO:0000256" key="1">
    <source>
        <dbReference type="ARBA" id="ARBA00000900"/>
    </source>
</evidence>
<evidence type="ECO:0000256" key="6">
    <source>
        <dbReference type="ARBA" id="ARBA00022786"/>
    </source>
</evidence>
<evidence type="ECO:0000256" key="2">
    <source>
        <dbReference type="ARBA" id="ARBA00012483"/>
    </source>
</evidence>
<dbReference type="Gene3D" id="3.30.40.10">
    <property type="entry name" value="Zinc/RING finger domain, C3HC4 (zinc finger)"/>
    <property type="match status" value="1"/>
</dbReference>
<dbReference type="GO" id="GO:0005737">
    <property type="term" value="C:cytoplasm"/>
    <property type="evidence" value="ECO:0007669"/>
    <property type="project" value="TreeGrafter"/>
</dbReference>
<dbReference type="SMART" id="SM00184">
    <property type="entry name" value="RING"/>
    <property type="match status" value="1"/>
</dbReference>
<evidence type="ECO:0000256" key="3">
    <source>
        <dbReference type="ARBA" id="ARBA00022679"/>
    </source>
</evidence>
<sequence>SLSLSLSLQMVEVAELFLALDGEDDEVDGDEVDGDEVFPYWLPSAPPPSAADGEIARRRHNRLPSPALALVHRIPSDSDSGSDCLDDGEVRLALDLFDRGSGHEGGAGGDMDPFPDAIDPFGFGVFDAAEEMGSDYLELGLGLGLRFGVDRPQEGGDAGDAADLGEEEEGSEWDGDGFLVGRRGMVLESSGGGGEPFRSRDGKGVRIVGFGLDSDSDDEEVFAAMSPYSDRGGMSDRMADDLGLPLCWDCLRIEEDRRDPNEDFEWEEVDGRVDEREVLSVVMDADEDRSMAPADSNADLEFAQGGHQETVQSIDWEVLLAMDNLERNALIELEDSQSYLGEDHEDYVYASEYEIMFGQFADHDTSNYRSPPAAQSVMEHLPSVILTQEDVANNNTLCAVCKDDISLEEKPKQLPCSHHYHGECILPWLKIRNTCPVCRYELPTDDPEYERWRLQKAGGSEHVR</sequence>
<protein>
    <recommendedName>
        <fullName evidence="2">RING-type E3 ubiquitin transferase</fullName>
        <ecNumber evidence="2">2.3.2.27</ecNumber>
    </recommendedName>
</protein>
<evidence type="ECO:0000256" key="7">
    <source>
        <dbReference type="ARBA" id="ARBA00022833"/>
    </source>
</evidence>
<evidence type="ECO:0000256" key="8">
    <source>
        <dbReference type="PROSITE-ProRule" id="PRU00175"/>
    </source>
</evidence>
<dbReference type="PANTHER" id="PTHR15710:SF108">
    <property type="entry name" value="OS03G0286100 PROTEIN"/>
    <property type="match status" value="1"/>
</dbReference>
<comment type="catalytic activity">
    <reaction evidence="1">
        <text>S-ubiquitinyl-[E2 ubiquitin-conjugating enzyme]-L-cysteine + [acceptor protein]-L-lysine = [E2 ubiquitin-conjugating enzyme]-L-cysteine + N(6)-ubiquitinyl-[acceptor protein]-L-lysine.</text>
        <dbReference type="EC" id="2.3.2.27"/>
    </reaction>
</comment>
<feature type="domain" description="RING-type" evidence="10">
    <location>
        <begin position="398"/>
        <end position="439"/>
    </location>
</feature>
<feature type="region of interest" description="Disordered" evidence="9">
    <location>
        <begin position="152"/>
        <end position="175"/>
    </location>
</feature>
<feature type="non-terminal residue" evidence="11">
    <location>
        <position position="1"/>
    </location>
</feature>
<dbReference type="InterPro" id="IPR001841">
    <property type="entry name" value="Znf_RING"/>
</dbReference>
<dbReference type="EC" id="2.3.2.27" evidence="2"/>
<evidence type="ECO:0000259" key="10">
    <source>
        <dbReference type="PROSITE" id="PS50089"/>
    </source>
</evidence>
<organism evidence="11">
    <name type="scientific">Anthurium amnicola</name>
    <dbReference type="NCBI Taxonomy" id="1678845"/>
    <lineage>
        <taxon>Eukaryota</taxon>
        <taxon>Viridiplantae</taxon>
        <taxon>Streptophyta</taxon>
        <taxon>Embryophyta</taxon>
        <taxon>Tracheophyta</taxon>
        <taxon>Spermatophyta</taxon>
        <taxon>Magnoliopsida</taxon>
        <taxon>Liliopsida</taxon>
        <taxon>Araceae</taxon>
        <taxon>Pothoideae</taxon>
        <taxon>Potheae</taxon>
        <taxon>Anthurium</taxon>
    </lineage>
</organism>
<dbReference type="EMBL" id="GDJX01025377">
    <property type="protein sequence ID" value="JAT42559.1"/>
    <property type="molecule type" value="Transcribed_RNA"/>
</dbReference>
<dbReference type="PROSITE" id="PS50089">
    <property type="entry name" value="ZF_RING_2"/>
    <property type="match status" value="1"/>
</dbReference>
<keyword evidence="5 8" id="KW-0863">Zinc-finger</keyword>
<dbReference type="InterPro" id="IPR013083">
    <property type="entry name" value="Znf_RING/FYVE/PHD"/>
</dbReference>
<dbReference type="Pfam" id="PF13639">
    <property type="entry name" value="zf-RING_2"/>
    <property type="match status" value="1"/>
</dbReference>
<keyword evidence="6" id="KW-0833">Ubl conjugation pathway</keyword>
<dbReference type="SUPFAM" id="SSF57850">
    <property type="entry name" value="RING/U-box"/>
    <property type="match status" value="1"/>
</dbReference>